<keyword evidence="2" id="KW-1185">Reference proteome</keyword>
<protein>
    <submittedName>
        <fullName evidence="1">Uncharacterized protein</fullName>
    </submittedName>
</protein>
<dbReference type="Proteomes" id="UP001279734">
    <property type="component" value="Unassembled WGS sequence"/>
</dbReference>
<gene>
    <name evidence="1" type="ORF">Nepgr_032534</name>
</gene>
<comment type="caution">
    <text evidence="1">The sequence shown here is derived from an EMBL/GenBank/DDBJ whole genome shotgun (WGS) entry which is preliminary data.</text>
</comment>
<name>A0AAD3Y8D2_NEPGR</name>
<evidence type="ECO:0000313" key="2">
    <source>
        <dbReference type="Proteomes" id="UP001279734"/>
    </source>
</evidence>
<reference evidence="1" key="1">
    <citation type="submission" date="2023-05" db="EMBL/GenBank/DDBJ databases">
        <title>Nepenthes gracilis genome sequencing.</title>
        <authorList>
            <person name="Fukushima K."/>
        </authorList>
    </citation>
    <scope>NUCLEOTIDE SEQUENCE</scope>
    <source>
        <strain evidence="1">SING2019-196</strain>
    </source>
</reference>
<proteinExistence type="predicted"/>
<evidence type="ECO:0000313" key="1">
    <source>
        <dbReference type="EMBL" id="GMH30691.1"/>
    </source>
</evidence>
<sequence length="169" mass="18534">MLTCAASVRRTIAARAWHAQQWRDVSSHANCRHPVRRLLLDVTTPTPRHLLPWAKSTAAAKWHPLPPAAILPLSLALLLPLDSRLLHCRMHPVLIVPASLATHLDPGQAYDQDCPTPCIHRACTYVSTHPPYVGNSHLVPTATGAQSRSAIKSSNRMAFQMTVALITTL</sequence>
<organism evidence="1 2">
    <name type="scientific">Nepenthes gracilis</name>
    <name type="common">Slender pitcher plant</name>
    <dbReference type="NCBI Taxonomy" id="150966"/>
    <lineage>
        <taxon>Eukaryota</taxon>
        <taxon>Viridiplantae</taxon>
        <taxon>Streptophyta</taxon>
        <taxon>Embryophyta</taxon>
        <taxon>Tracheophyta</taxon>
        <taxon>Spermatophyta</taxon>
        <taxon>Magnoliopsida</taxon>
        <taxon>eudicotyledons</taxon>
        <taxon>Gunneridae</taxon>
        <taxon>Pentapetalae</taxon>
        <taxon>Caryophyllales</taxon>
        <taxon>Nepenthaceae</taxon>
        <taxon>Nepenthes</taxon>
    </lineage>
</organism>
<dbReference type="EMBL" id="BSYO01000038">
    <property type="protein sequence ID" value="GMH30691.1"/>
    <property type="molecule type" value="Genomic_DNA"/>
</dbReference>
<accession>A0AAD3Y8D2</accession>
<dbReference type="AlphaFoldDB" id="A0AAD3Y8D2"/>